<keyword evidence="9" id="KW-0325">Glycoprotein</keyword>
<dbReference type="Pfam" id="PF00003">
    <property type="entry name" value="7tm_3"/>
    <property type="match status" value="1"/>
</dbReference>
<keyword evidence="5 11" id="KW-1133">Transmembrane helix</keyword>
<keyword evidence="4 12" id="KW-0732">Signal</keyword>
<evidence type="ECO:0000256" key="9">
    <source>
        <dbReference type="ARBA" id="ARBA00023180"/>
    </source>
</evidence>
<evidence type="ECO:0000256" key="3">
    <source>
        <dbReference type="ARBA" id="ARBA00022692"/>
    </source>
</evidence>
<dbReference type="InterPro" id="IPR000337">
    <property type="entry name" value="GPCR_3"/>
</dbReference>
<dbReference type="Pfam" id="PF01094">
    <property type="entry name" value="ANF_receptor"/>
    <property type="match status" value="1"/>
</dbReference>
<evidence type="ECO:0000256" key="12">
    <source>
        <dbReference type="SAM" id="SignalP"/>
    </source>
</evidence>
<evidence type="ECO:0000313" key="15">
    <source>
        <dbReference type="Proteomes" id="UP000314987"/>
    </source>
</evidence>
<dbReference type="InterPro" id="IPR000068">
    <property type="entry name" value="GPCR_3_Ca_sens_rcpt-rel"/>
</dbReference>
<evidence type="ECO:0000256" key="8">
    <source>
        <dbReference type="ARBA" id="ARBA00023170"/>
    </source>
</evidence>
<dbReference type="SUPFAM" id="SSF53822">
    <property type="entry name" value="Periplasmic binding protein-like I"/>
    <property type="match status" value="1"/>
</dbReference>
<feature type="domain" description="G-protein coupled receptors family 3 profile" evidence="13">
    <location>
        <begin position="581"/>
        <end position="845"/>
    </location>
</feature>
<organism evidence="14 15">
    <name type="scientific">Vombatus ursinus</name>
    <name type="common">Common wombat</name>
    <dbReference type="NCBI Taxonomy" id="29139"/>
    <lineage>
        <taxon>Eukaryota</taxon>
        <taxon>Metazoa</taxon>
        <taxon>Chordata</taxon>
        <taxon>Craniata</taxon>
        <taxon>Vertebrata</taxon>
        <taxon>Euteleostomi</taxon>
        <taxon>Mammalia</taxon>
        <taxon>Metatheria</taxon>
        <taxon>Diprotodontia</taxon>
        <taxon>Vombatidae</taxon>
        <taxon>Vombatus</taxon>
    </lineage>
</organism>
<evidence type="ECO:0000256" key="10">
    <source>
        <dbReference type="ARBA" id="ARBA00023224"/>
    </source>
</evidence>
<dbReference type="GeneTree" id="ENSGT00940000154249"/>
<protein>
    <recommendedName>
        <fullName evidence="13">G-protein coupled receptors family 3 profile domain-containing protein</fullName>
    </recommendedName>
</protein>
<keyword evidence="7 11" id="KW-0472">Membrane</keyword>
<dbReference type="PRINTS" id="PR01535">
    <property type="entry name" value="VOMERONASL2R"/>
</dbReference>
<keyword evidence="8" id="KW-0675">Receptor</keyword>
<dbReference type="InterPro" id="IPR017978">
    <property type="entry name" value="GPCR_3_C"/>
</dbReference>
<keyword evidence="15" id="KW-1185">Reference proteome</keyword>
<dbReference type="Gene3D" id="3.40.50.2300">
    <property type="match status" value="2"/>
</dbReference>
<evidence type="ECO:0000256" key="4">
    <source>
        <dbReference type="ARBA" id="ARBA00022729"/>
    </source>
</evidence>
<evidence type="ECO:0000256" key="7">
    <source>
        <dbReference type="ARBA" id="ARBA00023136"/>
    </source>
</evidence>
<dbReference type="CDD" id="cd06365">
    <property type="entry name" value="PBP1_pheromone_receptor"/>
    <property type="match status" value="1"/>
</dbReference>
<feature type="signal peptide" evidence="12">
    <location>
        <begin position="1"/>
        <end position="23"/>
    </location>
</feature>
<dbReference type="STRING" id="29139.ENSVURP00010013159"/>
<evidence type="ECO:0000256" key="2">
    <source>
        <dbReference type="ARBA" id="ARBA00022475"/>
    </source>
</evidence>
<dbReference type="PRINTS" id="PR00248">
    <property type="entry name" value="GPCRMGR"/>
</dbReference>
<dbReference type="CDD" id="cd15283">
    <property type="entry name" value="7tmC_V2R_pheromone"/>
    <property type="match status" value="1"/>
</dbReference>
<evidence type="ECO:0000313" key="14">
    <source>
        <dbReference type="Ensembl" id="ENSVURP00010013159.1"/>
    </source>
</evidence>
<dbReference type="InterPro" id="IPR011500">
    <property type="entry name" value="GPCR_3_9-Cys_dom"/>
</dbReference>
<dbReference type="AlphaFoldDB" id="A0A4X2KM23"/>
<dbReference type="Pfam" id="PF07562">
    <property type="entry name" value="NCD3G"/>
    <property type="match status" value="1"/>
</dbReference>
<keyword evidence="6" id="KW-0297">G-protein coupled receptor</keyword>
<feature type="transmembrane region" description="Helical" evidence="11">
    <location>
        <begin position="581"/>
        <end position="604"/>
    </location>
</feature>
<evidence type="ECO:0000256" key="6">
    <source>
        <dbReference type="ARBA" id="ARBA00023040"/>
    </source>
</evidence>
<keyword evidence="10" id="KW-0807">Transducer</keyword>
<gene>
    <name evidence="14" type="primary">LOC114029962</name>
</gene>
<keyword evidence="3 11" id="KW-0812">Transmembrane</keyword>
<proteinExistence type="predicted"/>
<dbReference type="InterPro" id="IPR038550">
    <property type="entry name" value="GPCR_3_9-Cys_sf"/>
</dbReference>
<dbReference type="Proteomes" id="UP000314987">
    <property type="component" value="Unassembled WGS sequence"/>
</dbReference>
<dbReference type="OMA" id="VERCHRG"/>
<dbReference type="InterPro" id="IPR001828">
    <property type="entry name" value="ANF_lig-bd_rcpt"/>
</dbReference>
<sequence length="861" mass="97013">MFNLKYSFLLLATLLLINFNSFSHYCCHCGNLVHRSCNSLECCSIPRSNIPPFQFNIWFILFAGHKEPKHLVFLKHYQHFLVLQFAVDEINKNPHLLPNITLGYHLLNNFHHDRLAVESSLIWLSGRGPAIPNYSCDRQPNSVAVIGGMSSTLSMSMATILKLYKVPQITYGLFDLLLTDKVQYPYVYQMGSRESTLHLAFIQLMLHFGWTWVGLVLSDNMRGENFFSHLKEEMDKNGLCVAFKESVPPNFKGDEYYRLSSRITASSSNVIFVYGDTDSLQELAIAFIAYVLHGKTLVATTAWDFSFDSNLELLTHFHGTLLFSSSQMEIPGFTDFVRSLNPSVNSEDIFLRTFFESLLKCRFSEKSHVQMLDTMCPEGVSWADLPFINFDKIIMELSSNVYNAVYLVAHALHEMLQYESFFPHRLTNSCSYLQLHHFLKCPSPINRGSDESCGDGTRMAAETYDILNYKYFPVRIEILVKVGEVIPHNQVFGINEEDIDWPKDFSQTPTSMCSLSCGPGFKKTVHESQPICCFECTPCPEGQISNQTEQCLQCPEDQYPSRERHRCLPKTVTFLAYEEPLGMTLACAALCFSLLTALVLGLFVKHKDTPIVKANNRSLSYTLLGSLSLCFLCPLLFIGRPNTATCLLRQTIFAVVFTVAIASVLAKTITVVLAFKATKPGSKLGRWLGSTTSYSLIFTCTLIQTCLCGIWLGTYPPFLETDIYSEPAFIVIQCNEGSILTFYCVLGYMALLAFGSFTVAFLARNLPDTFNEAKFLTFSMLVFCSVWITFLPTYQSTKGKAMVAVEVFSILASSAGILTCIFVPKCYVILLRSDRNTLEIVKIKANLCGARSSQILPHQSF</sequence>
<dbReference type="GO" id="GO:0005886">
    <property type="term" value="C:plasma membrane"/>
    <property type="evidence" value="ECO:0007669"/>
    <property type="project" value="UniProtKB-SubCell"/>
</dbReference>
<dbReference type="Gene3D" id="2.10.50.30">
    <property type="entry name" value="GPCR, family 3, nine cysteines domain"/>
    <property type="match status" value="1"/>
</dbReference>
<evidence type="ECO:0000256" key="1">
    <source>
        <dbReference type="ARBA" id="ARBA00004651"/>
    </source>
</evidence>
<dbReference type="InterPro" id="IPR028082">
    <property type="entry name" value="Peripla_BP_I"/>
</dbReference>
<feature type="chain" id="PRO_5046214137" description="G-protein coupled receptors family 3 profile domain-containing protein" evidence="12">
    <location>
        <begin position="24"/>
        <end position="861"/>
    </location>
</feature>
<reference evidence="14" key="3">
    <citation type="submission" date="2025-09" db="UniProtKB">
        <authorList>
            <consortium name="Ensembl"/>
        </authorList>
    </citation>
    <scope>IDENTIFICATION</scope>
</reference>
<dbReference type="PANTHER" id="PTHR24061:SF545">
    <property type="entry name" value="VOMERONASAL 2, RECEPTOR 118-RELATED"/>
    <property type="match status" value="1"/>
</dbReference>
<feature type="transmembrane region" description="Helical" evidence="11">
    <location>
        <begin position="739"/>
        <end position="763"/>
    </location>
</feature>
<dbReference type="PROSITE" id="PS50259">
    <property type="entry name" value="G_PROTEIN_RECEP_F3_4"/>
    <property type="match status" value="1"/>
</dbReference>
<name>A0A4X2KM23_VOMUR</name>
<feature type="transmembrane region" description="Helical" evidence="11">
    <location>
        <begin position="775"/>
        <end position="795"/>
    </location>
</feature>
<accession>A0A4X2KM23</accession>
<feature type="transmembrane region" description="Helical" evidence="11">
    <location>
        <begin position="651"/>
        <end position="675"/>
    </location>
</feature>
<dbReference type="InterPro" id="IPR004073">
    <property type="entry name" value="GPCR_3_vmron_rcpt_2"/>
</dbReference>
<evidence type="ECO:0000256" key="5">
    <source>
        <dbReference type="ARBA" id="ARBA00022989"/>
    </source>
</evidence>
<reference evidence="15" key="1">
    <citation type="submission" date="2018-12" db="EMBL/GenBank/DDBJ databases">
        <authorList>
            <person name="Yazar S."/>
        </authorList>
    </citation>
    <scope>NUCLEOTIDE SEQUENCE [LARGE SCALE GENOMIC DNA]</scope>
</reference>
<feature type="transmembrane region" description="Helical" evidence="11">
    <location>
        <begin position="619"/>
        <end position="639"/>
    </location>
</feature>
<evidence type="ECO:0000256" key="11">
    <source>
        <dbReference type="SAM" id="Phobius"/>
    </source>
</evidence>
<comment type="subcellular location">
    <subcellularLocation>
        <location evidence="1">Cell membrane</location>
        <topology evidence="1">Multi-pass membrane protein</topology>
    </subcellularLocation>
</comment>
<feature type="transmembrane region" description="Helical" evidence="11">
    <location>
        <begin position="696"/>
        <end position="719"/>
    </location>
</feature>
<keyword evidence="2" id="KW-1003">Cell membrane</keyword>
<feature type="transmembrane region" description="Helical" evidence="11">
    <location>
        <begin position="807"/>
        <end position="830"/>
    </location>
</feature>
<dbReference type="GO" id="GO:0004930">
    <property type="term" value="F:G protein-coupled receptor activity"/>
    <property type="evidence" value="ECO:0007669"/>
    <property type="project" value="UniProtKB-KW"/>
</dbReference>
<evidence type="ECO:0000259" key="13">
    <source>
        <dbReference type="PROSITE" id="PS50259"/>
    </source>
</evidence>
<dbReference type="PANTHER" id="PTHR24061">
    <property type="entry name" value="CALCIUM-SENSING RECEPTOR-RELATED"/>
    <property type="match status" value="1"/>
</dbReference>
<dbReference type="Ensembl" id="ENSVURT00010014973.1">
    <property type="protein sequence ID" value="ENSVURP00010013159.1"/>
    <property type="gene ID" value="ENSVURG00010010041.1"/>
</dbReference>
<reference evidence="14" key="2">
    <citation type="submission" date="2025-08" db="UniProtKB">
        <authorList>
            <consortium name="Ensembl"/>
        </authorList>
    </citation>
    <scope>IDENTIFICATION</scope>
</reference>